<name>A0ABT7S3J0_9CELL</name>
<keyword evidence="2" id="KW-0472">Membrane</keyword>
<dbReference type="Pfam" id="PF09852">
    <property type="entry name" value="DUF2079"/>
    <property type="match status" value="1"/>
</dbReference>
<keyword evidence="2" id="KW-0812">Transmembrane</keyword>
<dbReference type="Proteomes" id="UP001321453">
    <property type="component" value="Unassembled WGS sequence"/>
</dbReference>
<evidence type="ECO:0000313" key="4">
    <source>
        <dbReference type="Proteomes" id="UP001321453"/>
    </source>
</evidence>
<sequence>MTGVLDDDSATGVDPSATLEPDVPRVASRTARWAAAGMATAAALVYVAFSWSQWRRWESPSWDLSIFAQLARRYAHLEAPIVTVKGADFNLLGDHFHPLLATLGIPYAIFPSAFTLLVVQALLFAVSVYVITRHAIRVVGLGIGLALGAAYSVSFGLVGAVAVQFHEIAFAVPLLAFSLVALTRERWVACAAWAAPLVLVKEDLGLTVVAIGLVLAWRSRERIGLWLAAWGAVWLVLTTKVLIPAMSKGGQWDYAGKIDLRHLVTHPWDAAIWFVDDGRKVITVLLLVAITGVIGLRSPLMLVAIPTLLWRMWSSNYGYWGHTWHYSAVLMPIAFVAMLDGIQLAGASPRAWLRRAAVMAPAVAVTVAVMLVPQLDIHRLGDPEFWRLSDRDAEARQVLALIPDDAVVESDIGLMSHVVDRTDVYYMGNEGNPAPDFVLLDTIAGGSGTGPGEAATWAEARHPGTTYELEYDEAGYELAVRTGG</sequence>
<feature type="transmembrane region" description="Helical" evidence="2">
    <location>
        <begin position="324"/>
        <end position="344"/>
    </location>
</feature>
<dbReference type="RefSeq" id="WP_289444956.1">
    <property type="nucleotide sequence ID" value="NZ_JAUCGR010000001.1"/>
</dbReference>
<dbReference type="InterPro" id="IPR018650">
    <property type="entry name" value="STSV1_Orf64"/>
</dbReference>
<organism evidence="3 4">
    <name type="scientific">Cellulomonas edaphi</name>
    <dbReference type="NCBI Taxonomy" id="3053468"/>
    <lineage>
        <taxon>Bacteria</taxon>
        <taxon>Bacillati</taxon>
        <taxon>Actinomycetota</taxon>
        <taxon>Actinomycetes</taxon>
        <taxon>Micrococcales</taxon>
        <taxon>Cellulomonadaceae</taxon>
        <taxon>Cellulomonas</taxon>
    </lineage>
</organism>
<keyword evidence="2" id="KW-1133">Transmembrane helix</keyword>
<feature type="transmembrane region" description="Helical" evidence="2">
    <location>
        <begin position="163"/>
        <end position="182"/>
    </location>
</feature>
<feature type="transmembrane region" description="Helical" evidence="2">
    <location>
        <begin position="33"/>
        <end position="54"/>
    </location>
</feature>
<keyword evidence="4" id="KW-1185">Reference proteome</keyword>
<proteinExistence type="predicted"/>
<evidence type="ECO:0000313" key="3">
    <source>
        <dbReference type="EMBL" id="MDM7830187.1"/>
    </source>
</evidence>
<feature type="transmembrane region" description="Helical" evidence="2">
    <location>
        <begin position="138"/>
        <end position="157"/>
    </location>
</feature>
<accession>A0ABT7S3J0</accession>
<feature type="transmembrane region" description="Helical" evidence="2">
    <location>
        <begin position="356"/>
        <end position="375"/>
    </location>
</feature>
<reference evidence="3 4" key="1">
    <citation type="submission" date="2023-06" db="EMBL/GenBank/DDBJ databases">
        <title>Cellulomonas sp. MW9 Whole genome sequence.</title>
        <authorList>
            <person name="Park S."/>
        </authorList>
    </citation>
    <scope>NUCLEOTIDE SEQUENCE [LARGE SCALE GENOMIC DNA]</scope>
    <source>
        <strain evidence="3 4">MW9</strain>
    </source>
</reference>
<gene>
    <name evidence="3" type="ORF">QRT05_02485</name>
</gene>
<feature type="region of interest" description="Disordered" evidence="1">
    <location>
        <begin position="1"/>
        <end position="20"/>
    </location>
</feature>
<feature type="transmembrane region" description="Helical" evidence="2">
    <location>
        <begin position="223"/>
        <end position="243"/>
    </location>
</feature>
<comment type="caution">
    <text evidence="3">The sequence shown here is derived from an EMBL/GenBank/DDBJ whole genome shotgun (WGS) entry which is preliminary data.</text>
</comment>
<evidence type="ECO:0000256" key="1">
    <source>
        <dbReference type="SAM" id="MobiDB-lite"/>
    </source>
</evidence>
<feature type="transmembrane region" description="Helical" evidence="2">
    <location>
        <begin position="108"/>
        <end position="131"/>
    </location>
</feature>
<protein>
    <submittedName>
        <fullName evidence="3">DUF2079 domain-containing protein</fullName>
    </submittedName>
</protein>
<dbReference type="EMBL" id="JAUCGR010000001">
    <property type="protein sequence ID" value="MDM7830187.1"/>
    <property type="molecule type" value="Genomic_DNA"/>
</dbReference>
<feature type="transmembrane region" description="Helical" evidence="2">
    <location>
        <begin position="281"/>
        <end position="304"/>
    </location>
</feature>
<feature type="transmembrane region" description="Helical" evidence="2">
    <location>
        <begin position="194"/>
        <end position="217"/>
    </location>
</feature>
<evidence type="ECO:0000256" key="2">
    <source>
        <dbReference type="SAM" id="Phobius"/>
    </source>
</evidence>